<dbReference type="InterPro" id="IPR000568">
    <property type="entry name" value="ATP_synth_F0_asu"/>
</dbReference>
<comment type="catalytic activity">
    <reaction evidence="11">
        <text>H(+)(in) = H(+)(out)</text>
        <dbReference type="Rhea" id="RHEA:34979"/>
        <dbReference type="ChEBI" id="CHEBI:15378"/>
    </reaction>
</comment>
<proteinExistence type="inferred from homology"/>
<evidence type="ECO:0000256" key="12">
    <source>
        <dbReference type="ARBA" id="ARBA00063051"/>
    </source>
</evidence>
<dbReference type="AlphaFoldDB" id="A0A7L9CUL2"/>
<geneLocation type="mitochondrion" evidence="15"/>
<sequence length="231" mass="25916">MTMNLFTQFVPPYFLGITLLAIIISLPWSLILFPWPRWLPSRPNRISYEIIKSITKQIFSPINLFGQKWALLFTALMVFILGHNSLGLLPYSFTPTTQLSMNMGFAIPFWLTTVLIGFRTYPAKALSHFLPPGTPTLLVPFLIILETISMLIRPVALAVRLTANLTAGHLLLQLTSTAAFYLIFSPIYFPLAFIALLALTVLELAVAVIQAYVFVLLLSLYLEENAELPIS</sequence>
<dbReference type="GO" id="GO:0045259">
    <property type="term" value="C:proton-transporting ATP synthase complex"/>
    <property type="evidence" value="ECO:0007669"/>
    <property type="project" value="UniProtKB-KW"/>
</dbReference>
<keyword evidence="15" id="KW-0496">Mitochondrion</keyword>
<comment type="subcellular location">
    <subcellularLocation>
        <location evidence="1">Membrane</location>
        <topology evidence="1">Multi-pass membrane protein</topology>
    </subcellularLocation>
    <subcellularLocation>
        <location evidence="13">Mitochondrion inner membrane</location>
        <topology evidence="13">Multi-pass membrane protein</topology>
    </subcellularLocation>
</comment>
<dbReference type="SUPFAM" id="SSF81336">
    <property type="entry name" value="F1F0 ATP synthase subunit A"/>
    <property type="match status" value="1"/>
</dbReference>
<feature type="transmembrane region" description="Helical" evidence="14">
    <location>
        <begin position="12"/>
        <end position="35"/>
    </location>
</feature>
<feature type="transmembrane region" description="Helical" evidence="14">
    <location>
        <begin position="99"/>
        <end position="118"/>
    </location>
</feature>
<dbReference type="Pfam" id="PF00119">
    <property type="entry name" value="ATP-synt_A"/>
    <property type="match status" value="1"/>
</dbReference>
<keyword evidence="8" id="KW-0406">Ion transport</keyword>
<feature type="transmembrane region" description="Helical" evidence="14">
    <location>
        <begin position="204"/>
        <end position="222"/>
    </location>
</feature>
<gene>
    <name evidence="15" type="primary">ATP6</name>
</gene>
<dbReference type="CDD" id="cd00310">
    <property type="entry name" value="ATP-synt_Fo_a_6"/>
    <property type="match status" value="1"/>
</dbReference>
<evidence type="ECO:0000313" key="15">
    <source>
        <dbReference type="EMBL" id="QOJ44816.1"/>
    </source>
</evidence>
<evidence type="ECO:0000256" key="4">
    <source>
        <dbReference type="ARBA" id="ARBA00022547"/>
    </source>
</evidence>
<dbReference type="GO" id="GO:0005743">
    <property type="term" value="C:mitochondrial inner membrane"/>
    <property type="evidence" value="ECO:0007669"/>
    <property type="project" value="UniProtKB-SubCell"/>
</dbReference>
<dbReference type="InterPro" id="IPR035908">
    <property type="entry name" value="F0_ATP_A_sf"/>
</dbReference>
<keyword evidence="7 14" id="KW-1133">Transmembrane helix</keyword>
<feature type="transmembrane region" description="Helical" evidence="14">
    <location>
        <begin position="179"/>
        <end position="199"/>
    </location>
</feature>
<dbReference type="PANTHER" id="PTHR11410:SF0">
    <property type="entry name" value="ATP SYNTHASE SUBUNIT A"/>
    <property type="match status" value="1"/>
</dbReference>
<dbReference type="InterPro" id="IPR023011">
    <property type="entry name" value="ATP_synth_F0_asu_AS"/>
</dbReference>
<evidence type="ECO:0000256" key="7">
    <source>
        <dbReference type="ARBA" id="ARBA00022989"/>
    </source>
</evidence>
<keyword evidence="5 14" id="KW-0812">Transmembrane</keyword>
<evidence type="ECO:0000256" key="5">
    <source>
        <dbReference type="ARBA" id="ARBA00022692"/>
    </source>
</evidence>
<evidence type="ECO:0000256" key="10">
    <source>
        <dbReference type="ARBA" id="ARBA00023310"/>
    </source>
</evidence>
<dbReference type="EMBL" id="MT627179">
    <property type="protein sequence ID" value="QOJ44816.1"/>
    <property type="molecule type" value="Genomic_DNA"/>
</dbReference>
<dbReference type="PANTHER" id="PTHR11410">
    <property type="entry name" value="ATP SYNTHASE SUBUNIT A"/>
    <property type="match status" value="1"/>
</dbReference>
<keyword evidence="4" id="KW-0138">CF(0)</keyword>
<evidence type="ECO:0000256" key="1">
    <source>
        <dbReference type="ARBA" id="ARBA00004141"/>
    </source>
</evidence>
<protein>
    <recommendedName>
        <fullName evidence="13">ATP synthase subunit a</fullName>
    </recommendedName>
</protein>
<dbReference type="PRINTS" id="PR00123">
    <property type="entry name" value="ATPASEA"/>
</dbReference>
<dbReference type="NCBIfam" id="TIGR01131">
    <property type="entry name" value="ATP_synt_6_or_A"/>
    <property type="match status" value="1"/>
</dbReference>
<keyword evidence="9 14" id="KW-0472">Membrane</keyword>
<evidence type="ECO:0000256" key="6">
    <source>
        <dbReference type="ARBA" id="ARBA00022781"/>
    </source>
</evidence>
<evidence type="ECO:0000256" key="8">
    <source>
        <dbReference type="ARBA" id="ARBA00023065"/>
    </source>
</evidence>
<name>A0A7L9CUL2_ALLFE</name>
<feature type="transmembrane region" description="Helical" evidence="14">
    <location>
        <begin position="69"/>
        <end position="93"/>
    </location>
</feature>
<keyword evidence="3" id="KW-0813">Transport</keyword>
<evidence type="ECO:0000256" key="9">
    <source>
        <dbReference type="ARBA" id="ARBA00023136"/>
    </source>
</evidence>
<dbReference type="GO" id="GO:0046933">
    <property type="term" value="F:proton-transporting ATP synthase activity, rotational mechanism"/>
    <property type="evidence" value="ECO:0007669"/>
    <property type="project" value="TreeGrafter"/>
</dbReference>
<feature type="transmembrane region" description="Helical" evidence="14">
    <location>
        <begin position="138"/>
        <end position="159"/>
    </location>
</feature>
<accession>A0A7L9CUL2</accession>
<keyword evidence="6" id="KW-0375">Hydrogen ion transport</keyword>
<dbReference type="PROSITE" id="PS00449">
    <property type="entry name" value="ATPASE_A"/>
    <property type="match status" value="1"/>
</dbReference>
<evidence type="ECO:0000256" key="2">
    <source>
        <dbReference type="ARBA" id="ARBA00006810"/>
    </source>
</evidence>
<comment type="subunit">
    <text evidence="12">Component of the ATP synthase complex composed at least of ATP5F1A/subunit alpha, ATP5F1B/subunit beta, ATP5MC1/subunit c (homooctomer), MT-ATP6/subunit a, MT-ATP8/subunit 8, ATP5ME/subunit e, ATP5MF/subunit f, ATP5MG/subunit g, ATP5MK/subunit k, ATP5MJ/subunit j, ATP5F1C/subunit gamma, ATP5F1D/subunit delta, ATP5F1E/subunit epsilon, ATP5PF/subunit F6, ATP5PB/subunit b, ATP5PD/subunit d, ATP5PO/subunit OSCP. ATP synthase complex consists of a soluble F(1) head domain (subunits alpha(3) and beta(3)) - the catalytic core - and a membrane F(0) domain - the membrane proton channel (subunits c, a, 8, e, f, g, k and j). These two domains are linked by a central stalk (subunits gamma, delta, and epsilon) rotating inside the F1 region and a stationary peripheral stalk (subunits F6, b, d, and OSCP). Interacts with DNAJC30; interaction is direct.</text>
</comment>
<comment type="similarity">
    <text evidence="2">Belongs to the ATPase A chain family.</text>
</comment>
<dbReference type="Gene3D" id="1.20.120.220">
    <property type="entry name" value="ATP synthase, F0 complex, subunit A"/>
    <property type="match status" value="1"/>
</dbReference>
<dbReference type="InterPro" id="IPR045083">
    <property type="entry name" value="ATP_synth_F0_asu_bact/mt"/>
</dbReference>
<evidence type="ECO:0000256" key="3">
    <source>
        <dbReference type="ARBA" id="ARBA00022448"/>
    </source>
</evidence>
<reference evidence="15" key="1">
    <citation type="journal article" date="2020" name="J. Biogeogr.">
        <title>Historical biogeography identifies a possible role of Miocene wetlands in the diversification of the Amazonian rocket frogs (Aromobatidae: Allobates).</title>
        <authorList>
            <person name="Rejaud A."/>
            <person name="Rodrigues M.T."/>
            <person name="Crawford A.J."/>
            <person name="Castroviejo-Fisher S."/>
            <person name="Jaramillo A.F."/>
            <person name="Chaparro J.C."/>
            <person name="Glaw F."/>
            <person name="Gagliardi-Urrutia G."/>
            <person name="Moravec J."/>
            <person name="De la Riva I.J."/>
            <person name="Perez P."/>
            <person name="Lima A.P."/>
            <person name="Werneck F.P."/>
            <person name="Hrbek T."/>
            <person name="Ron S.R."/>
            <person name="Ernst R."/>
            <person name="Kok P.J.R."/>
            <person name="Driskell A."/>
            <person name="Chave J."/>
            <person name="Fouquet A."/>
        </authorList>
    </citation>
    <scope>NUCLEOTIDE SEQUENCE</scope>
</reference>
<evidence type="ECO:0000256" key="11">
    <source>
        <dbReference type="ARBA" id="ARBA00024169"/>
    </source>
</evidence>
<organism evidence="15">
    <name type="scientific">Allobates femoralis</name>
    <name type="common">Brilliant-thighed poison frog</name>
    <name type="synonym">Epipedobates femoralis</name>
    <dbReference type="NCBI Taxonomy" id="92733"/>
    <lineage>
        <taxon>Eukaryota</taxon>
        <taxon>Metazoa</taxon>
        <taxon>Chordata</taxon>
        <taxon>Craniata</taxon>
        <taxon>Vertebrata</taxon>
        <taxon>Euteleostomi</taxon>
        <taxon>Amphibia</taxon>
        <taxon>Batrachia</taxon>
        <taxon>Anura</taxon>
        <taxon>Neobatrachia</taxon>
        <taxon>Hyloidea</taxon>
        <taxon>Aromobatidae</taxon>
        <taxon>Allobatinae</taxon>
        <taxon>Allobates</taxon>
    </lineage>
</organism>
<keyword evidence="10" id="KW-0066">ATP synthesis</keyword>
<evidence type="ECO:0000256" key="13">
    <source>
        <dbReference type="RuleBase" id="RU004450"/>
    </source>
</evidence>
<evidence type="ECO:0000256" key="14">
    <source>
        <dbReference type="SAM" id="Phobius"/>
    </source>
</evidence>